<comment type="caution">
    <text evidence="9">The sequence shown here is derived from an EMBL/GenBank/DDBJ whole genome shotgun (WGS) entry which is preliminary data.</text>
</comment>
<comment type="cofactor">
    <cofactor evidence="2 7">
        <name>NADP(+)</name>
        <dbReference type="ChEBI" id="CHEBI:58349"/>
    </cofactor>
</comment>
<evidence type="ECO:0000256" key="6">
    <source>
        <dbReference type="ARBA" id="ARBA00059383"/>
    </source>
</evidence>
<dbReference type="RefSeq" id="WP_081144581.1">
    <property type="nucleotide sequence ID" value="NZ_LVYD01000001.1"/>
</dbReference>
<comment type="catalytic activity">
    <reaction evidence="1 7">
        <text>GDP-alpha-D-mannose = GDP-4-dehydro-alpha-D-rhamnose + H2O</text>
        <dbReference type="Rhea" id="RHEA:23820"/>
        <dbReference type="ChEBI" id="CHEBI:15377"/>
        <dbReference type="ChEBI" id="CHEBI:57527"/>
        <dbReference type="ChEBI" id="CHEBI:57964"/>
        <dbReference type="EC" id="4.2.1.47"/>
    </reaction>
</comment>
<dbReference type="HAMAP" id="MF_00955">
    <property type="entry name" value="GDP_Man_dehydratase"/>
    <property type="match status" value="1"/>
</dbReference>
<dbReference type="Pfam" id="PF16363">
    <property type="entry name" value="GDP_Man_Dehyd"/>
    <property type="match status" value="1"/>
</dbReference>
<dbReference type="GO" id="GO:0008446">
    <property type="term" value="F:GDP-mannose 4,6-dehydratase activity"/>
    <property type="evidence" value="ECO:0007669"/>
    <property type="project" value="UniProtKB-UniRule"/>
</dbReference>
<dbReference type="PANTHER" id="PTHR43715:SF1">
    <property type="entry name" value="GDP-MANNOSE 4,6 DEHYDRATASE"/>
    <property type="match status" value="1"/>
</dbReference>
<dbReference type="EC" id="4.2.1.47" evidence="4 7"/>
<comment type="function">
    <text evidence="6 7">Catalyzes the conversion of GDP-D-mannose to GDP-4-dehydro-6-deoxy-D-mannose.</text>
</comment>
<evidence type="ECO:0000256" key="4">
    <source>
        <dbReference type="ARBA" id="ARBA00011989"/>
    </source>
</evidence>
<evidence type="ECO:0000256" key="1">
    <source>
        <dbReference type="ARBA" id="ARBA00000188"/>
    </source>
</evidence>
<evidence type="ECO:0000256" key="3">
    <source>
        <dbReference type="ARBA" id="ARBA00009263"/>
    </source>
</evidence>
<keyword evidence="5 7" id="KW-0456">Lyase</keyword>
<dbReference type="InterPro" id="IPR006368">
    <property type="entry name" value="GDP_Man_deHydtase"/>
</dbReference>
<keyword evidence="10" id="KW-1185">Reference proteome</keyword>
<dbReference type="InterPro" id="IPR016040">
    <property type="entry name" value="NAD(P)-bd_dom"/>
</dbReference>
<evidence type="ECO:0000256" key="7">
    <source>
        <dbReference type="HAMAP-Rule" id="MF_00955"/>
    </source>
</evidence>
<feature type="domain" description="NAD(P)-binding" evidence="8">
    <location>
        <begin position="5"/>
        <end position="307"/>
    </location>
</feature>
<evidence type="ECO:0000313" key="9">
    <source>
        <dbReference type="EMBL" id="OQP66882.1"/>
    </source>
</evidence>
<proteinExistence type="inferred from homology"/>
<evidence type="ECO:0000259" key="8">
    <source>
        <dbReference type="Pfam" id="PF16363"/>
    </source>
</evidence>
<dbReference type="SUPFAM" id="SSF51735">
    <property type="entry name" value="NAD(P)-binding Rossmann-fold domains"/>
    <property type="match status" value="1"/>
</dbReference>
<evidence type="ECO:0000313" key="10">
    <source>
        <dbReference type="Proteomes" id="UP000192796"/>
    </source>
</evidence>
<dbReference type="GO" id="GO:0070401">
    <property type="term" value="F:NADP+ binding"/>
    <property type="evidence" value="ECO:0007669"/>
    <property type="project" value="UniProtKB-UniRule"/>
</dbReference>
<comment type="caution">
    <text evidence="7">Lacks conserved residue(s) required for the propagation of feature annotation.</text>
</comment>
<dbReference type="Gene3D" id="3.40.50.720">
    <property type="entry name" value="NAD(P)-binding Rossmann-like Domain"/>
    <property type="match status" value="1"/>
</dbReference>
<accession>A0A1V9G8H2</accession>
<dbReference type="InterPro" id="IPR036291">
    <property type="entry name" value="NAD(P)-bd_dom_sf"/>
</dbReference>
<dbReference type="STRING" id="1703345.A3860_00495"/>
<dbReference type="CDD" id="cd05260">
    <property type="entry name" value="GDP_MD_SDR_e"/>
    <property type="match status" value="1"/>
</dbReference>
<dbReference type="Gene3D" id="3.90.25.10">
    <property type="entry name" value="UDP-galactose 4-epimerase, domain 1"/>
    <property type="match status" value="1"/>
</dbReference>
<evidence type="ECO:0000256" key="5">
    <source>
        <dbReference type="ARBA" id="ARBA00023239"/>
    </source>
</evidence>
<dbReference type="OrthoDB" id="9803111at2"/>
<evidence type="ECO:0000256" key="2">
    <source>
        <dbReference type="ARBA" id="ARBA00001937"/>
    </source>
</evidence>
<gene>
    <name evidence="7" type="primary">gmd</name>
    <name evidence="9" type="ORF">A3860_00495</name>
</gene>
<dbReference type="PANTHER" id="PTHR43715">
    <property type="entry name" value="GDP-MANNOSE 4,6-DEHYDRATASE"/>
    <property type="match status" value="1"/>
</dbReference>
<dbReference type="FunFam" id="3.40.50.720:FF:000924">
    <property type="entry name" value="GDP-mannose 4,6 dehydratase"/>
    <property type="match status" value="1"/>
</dbReference>
<sequence length="320" mass="36803">MKRAIITGITGQDGAYLSRLLIEKGYKVTGLIRSNYGSNLGRLKYLELLDKVELLECDLSDLSQVLNIITNCKPTEIYNLAAQSAVSLSFQQPIGTITFNIHSVLNILEAIRLIDPVIRFYQASTSEMFGKVNQLPITENSIVHPLSPYAISKVTGHYVCINYRESYNLYTSCGILFNHESYLRGENFFVKKLIKGAIEIVHGKRECLEFGNLDIKRDFGWSEKYVEAMWMMLQQDQPDDFIISSGKSITLREIVYYVFDKLNIDRSCIKINPSLFRPTEIEDIYGSNKKARSVLNWQYDMDFFEVLNLIIEEEFKNYGK</sequence>
<comment type="similarity">
    <text evidence="3 7">Belongs to the NAD(P)-dependent epimerase/dehydratase family. GDP-mannose 4,6-dehydratase subfamily.</text>
</comment>
<organism evidence="9 10">
    <name type="scientific">Niastella vici</name>
    <dbReference type="NCBI Taxonomy" id="1703345"/>
    <lineage>
        <taxon>Bacteria</taxon>
        <taxon>Pseudomonadati</taxon>
        <taxon>Bacteroidota</taxon>
        <taxon>Chitinophagia</taxon>
        <taxon>Chitinophagales</taxon>
        <taxon>Chitinophagaceae</taxon>
        <taxon>Niastella</taxon>
    </lineage>
</organism>
<keyword evidence="7" id="KW-0521">NADP</keyword>
<dbReference type="AlphaFoldDB" id="A0A1V9G8H2"/>
<dbReference type="Proteomes" id="UP000192796">
    <property type="component" value="Unassembled WGS sequence"/>
</dbReference>
<dbReference type="EMBL" id="LVYD01000001">
    <property type="protein sequence ID" value="OQP66882.1"/>
    <property type="molecule type" value="Genomic_DNA"/>
</dbReference>
<reference evidence="9 10" key="1">
    <citation type="submission" date="2016-03" db="EMBL/GenBank/DDBJ databases">
        <title>Niastella vici sp. nov., isolated from farmland soil.</title>
        <authorList>
            <person name="Chen L."/>
            <person name="Wang D."/>
            <person name="Yang S."/>
            <person name="Wang G."/>
        </authorList>
    </citation>
    <scope>NUCLEOTIDE SEQUENCE [LARGE SCALE GENOMIC DNA]</scope>
    <source>
        <strain evidence="9 10">DJ57</strain>
    </source>
</reference>
<dbReference type="GO" id="GO:0042351">
    <property type="term" value="P:'de novo' GDP-L-fucose biosynthetic process"/>
    <property type="evidence" value="ECO:0007669"/>
    <property type="project" value="TreeGrafter"/>
</dbReference>
<name>A0A1V9G8H2_9BACT</name>
<protein>
    <recommendedName>
        <fullName evidence="4 7">GDP-mannose 4,6-dehydratase</fullName>
        <ecNumber evidence="4 7">4.2.1.47</ecNumber>
    </recommendedName>
    <alternativeName>
        <fullName evidence="7">GDP-D-mannose dehydratase</fullName>
    </alternativeName>
</protein>